<accession>A0A1Y1IQT8</accession>
<dbReference type="InterPro" id="IPR003593">
    <property type="entry name" value="AAA+_ATPase"/>
</dbReference>
<dbReference type="CDD" id="cd00009">
    <property type="entry name" value="AAA"/>
    <property type="match status" value="1"/>
</dbReference>
<evidence type="ECO:0000256" key="3">
    <source>
        <dbReference type="ARBA" id="ARBA00022840"/>
    </source>
</evidence>
<dbReference type="InterPro" id="IPR003959">
    <property type="entry name" value="ATPase_AAA_core"/>
</dbReference>
<dbReference type="InterPro" id="IPR050773">
    <property type="entry name" value="CbxX/CfxQ_RuBisCO_ESX"/>
</dbReference>
<organism evidence="5 6">
    <name type="scientific">Klebsormidium nitens</name>
    <name type="common">Green alga</name>
    <name type="synonym">Ulothrix nitens</name>
    <dbReference type="NCBI Taxonomy" id="105231"/>
    <lineage>
        <taxon>Eukaryota</taxon>
        <taxon>Viridiplantae</taxon>
        <taxon>Streptophyta</taxon>
        <taxon>Klebsormidiophyceae</taxon>
        <taxon>Klebsormidiales</taxon>
        <taxon>Klebsormidiaceae</taxon>
        <taxon>Klebsormidium</taxon>
    </lineage>
</organism>
<evidence type="ECO:0000313" key="5">
    <source>
        <dbReference type="EMBL" id="GAQ91839.1"/>
    </source>
</evidence>
<gene>
    <name evidence="5" type="ORF">KFL_008650060</name>
</gene>
<dbReference type="OrthoDB" id="2423195at2759"/>
<keyword evidence="2" id="KW-0547">Nucleotide-binding</keyword>
<reference evidence="5 6" key="1">
    <citation type="journal article" date="2014" name="Nat. Commun.">
        <title>Klebsormidium flaccidum genome reveals primary factors for plant terrestrial adaptation.</title>
        <authorList>
            <person name="Hori K."/>
            <person name="Maruyama F."/>
            <person name="Fujisawa T."/>
            <person name="Togashi T."/>
            <person name="Yamamoto N."/>
            <person name="Seo M."/>
            <person name="Sato S."/>
            <person name="Yamada T."/>
            <person name="Mori H."/>
            <person name="Tajima N."/>
            <person name="Moriyama T."/>
            <person name="Ikeuchi M."/>
            <person name="Watanabe M."/>
            <person name="Wada H."/>
            <person name="Kobayashi K."/>
            <person name="Saito M."/>
            <person name="Masuda T."/>
            <person name="Sasaki-Sekimoto Y."/>
            <person name="Mashiguchi K."/>
            <person name="Awai K."/>
            <person name="Shimojima M."/>
            <person name="Masuda S."/>
            <person name="Iwai M."/>
            <person name="Nobusawa T."/>
            <person name="Narise T."/>
            <person name="Kondo S."/>
            <person name="Saito H."/>
            <person name="Sato R."/>
            <person name="Murakawa M."/>
            <person name="Ihara Y."/>
            <person name="Oshima-Yamada Y."/>
            <person name="Ohtaka K."/>
            <person name="Satoh M."/>
            <person name="Sonobe K."/>
            <person name="Ishii M."/>
            <person name="Ohtani R."/>
            <person name="Kanamori-Sato M."/>
            <person name="Honoki R."/>
            <person name="Miyazaki D."/>
            <person name="Mochizuki H."/>
            <person name="Umetsu J."/>
            <person name="Higashi K."/>
            <person name="Shibata D."/>
            <person name="Kamiya Y."/>
            <person name="Sato N."/>
            <person name="Nakamura Y."/>
            <person name="Tabata S."/>
            <person name="Ida S."/>
            <person name="Kurokawa K."/>
            <person name="Ohta H."/>
        </authorList>
    </citation>
    <scope>NUCLEOTIDE SEQUENCE [LARGE SCALE GENOMIC DNA]</scope>
    <source>
        <strain evidence="5 6">NIES-2285</strain>
    </source>
</reference>
<evidence type="ECO:0000259" key="4">
    <source>
        <dbReference type="SMART" id="SM00382"/>
    </source>
</evidence>
<proteinExistence type="inferred from homology"/>
<dbReference type="EMBL" id="DF237814">
    <property type="protein sequence ID" value="GAQ91839.1"/>
    <property type="molecule type" value="Genomic_DNA"/>
</dbReference>
<dbReference type="Pfam" id="PF00004">
    <property type="entry name" value="AAA"/>
    <property type="match status" value="1"/>
</dbReference>
<dbReference type="AlphaFoldDB" id="A0A1Y1IQT8"/>
<dbReference type="GO" id="GO:0005524">
    <property type="term" value="F:ATP binding"/>
    <property type="evidence" value="ECO:0007669"/>
    <property type="project" value="UniProtKB-KW"/>
</dbReference>
<evidence type="ECO:0000256" key="2">
    <source>
        <dbReference type="ARBA" id="ARBA00022741"/>
    </source>
</evidence>
<comment type="similarity">
    <text evidence="1">Belongs to the CbxX/CfxQ family.</text>
</comment>
<dbReference type="FunFam" id="3.40.50.300:FF:000216">
    <property type="entry name" value="Type VII secretion ATPase EccA"/>
    <property type="match status" value="1"/>
</dbReference>
<name>A0A1Y1IQT8_KLENI</name>
<protein>
    <submittedName>
        <fullName evidence="5">AAA+-type ATPase</fullName>
    </submittedName>
</protein>
<dbReference type="SMART" id="SM00382">
    <property type="entry name" value="AAA"/>
    <property type="match status" value="1"/>
</dbReference>
<keyword evidence="3" id="KW-0067">ATP-binding</keyword>
<dbReference type="InterPro" id="IPR027417">
    <property type="entry name" value="P-loop_NTPase"/>
</dbReference>
<evidence type="ECO:0000313" key="6">
    <source>
        <dbReference type="Proteomes" id="UP000054558"/>
    </source>
</evidence>
<sequence>MDDDTASETSDFSAEEELIWTCEDLEKELEILVGLDELKSHLRRWCKGLLLDRQRQKLGLSKSEDKSDASSALLNASACARVEKRMAPNMVFLGNPGTGKTSVARMLARILHKLGVLRRNVVVEVQRTDLVAQYIGQTGPKTREALEKAQGGVLFVDEAYRLVVPGVTNDFGTEALEEIMSQMDSGKLMCIFAGYEAPMKKVLDCNEGFRRRFGKQFVFKDYTPAQIADIILIKMTGPETARSIPGFALAPDCTRACLERLIDERIPVAERRQRNGGLAMTLLQEARERLDERLDVQCADLAVLLTLTLSDFEAAADGMIPVEAVPVAEPTADPMDLMCQLSRHMGSVLNHAAGVRRTGAAEATKRSHEDVIEIAFQAPRARNVHVRVSGHVANSERLLEKLAGVRFFTSDVHSGSGLSGSQRVF</sequence>
<dbReference type="SUPFAM" id="SSF52540">
    <property type="entry name" value="P-loop containing nucleoside triphosphate hydrolases"/>
    <property type="match status" value="1"/>
</dbReference>
<dbReference type="Proteomes" id="UP000054558">
    <property type="component" value="Unassembled WGS sequence"/>
</dbReference>
<dbReference type="GO" id="GO:0016887">
    <property type="term" value="F:ATP hydrolysis activity"/>
    <property type="evidence" value="ECO:0000318"/>
    <property type="project" value="GO_Central"/>
</dbReference>
<dbReference type="PANTHER" id="PTHR43392:SF2">
    <property type="entry name" value="AAA-TYPE ATPASE FAMILY PROTEIN _ ANKYRIN REPEAT FAMILY PROTEIN"/>
    <property type="match status" value="1"/>
</dbReference>
<feature type="domain" description="AAA+ ATPase" evidence="4">
    <location>
        <begin position="86"/>
        <end position="223"/>
    </location>
</feature>
<dbReference type="Gene3D" id="3.40.50.300">
    <property type="entry name" value="P-loop containing nucleotide triphosphate hydrolases"/>
    <property type="match status" value="1"/>
</dbReference>
<evidence type="ECO:0000256" key="1">
    <source>
        <dbReference type="ARBA" id="ARBA00010378"/>
    </source>
</evidence>
<keyword evidence="6" id="KW-1185">Reference proteome</keyword>
<dbReference type="STRING" id="105231.A0A1Y1IQT8"/>
<dbReference type="PANTHER" id="PTHR43392">
    <property type="entry name" value="AAA-TYPE ATPASE FAMILY PROTEIN / ANKYRIN REPEAT FAMILY PROTEIN"/>
    <property type="match status" value="1"/>
</dbReference>
<dbReference type="OMA" id="KYNADCN"/>